<evidence type="ECO:0000313" key="2">
    <source>
        <dbReference type="Proteomes" id="UP001519307"/>
    </source>
</evidence>
<dbReference type="GO" id="GO:0004386">
    <property type="term" value="F:helicase activity"/>
    <property type="evidence" value="ECO:0007669"/>
    <property type="project" value="UniProtKB-KW"/>
</dbReference>
<evidence type="ECO:0000313" key="1">
    <source>
        <dbReference type="EMBL" id="MBP2032404.1"/>
    </source>
</evidence>
<keyword evidence="1" id="KW-0547">Nucleotide-binding</keyword>
<sequence>MLIWKKVDFMEKKINDMILKWSNENKKFLNIVSIPYNSTYVFIDLIKKYLKENKKILYITGENSSEINIISNIKKYTNIKSYAYIKNVEKYSFVNLNICNFETACNLKKDFDLIIYDDISSFPCHNRYEILDILSELANKNSRVVVYSIEEILKNCETILIPVKNNRVPIIEPRTILTRLDINKNIPFVIYDYIKWSISTGRKVIIFVPDEVKITAVYLYIKDYCKHFLKNIICFTENRSDKKLINKFLNLNNAILITNCFKYLSPDIKNSDIMVYFADHSNFNYKKFIYLCASVVRGEKDLKGEVIFLANYETDDMEKAKYITRNFNKEAWNMGLLKV</sequence>
<keyword evidence="1" id="KW-0347">Helicase</keyword>
<accession>A0ABS4KQV1</accession>
<name>A0ABS4KQV1_9CLOT</name>
<gene>
    <name evidence="1" type="ORF">J2Z42_001069</name>
</gene>
<keyword evidence="1" id="KW-0378">Hydrolase</keyword>
<protein>
    <submittedName>
        <fullName evidence="1">Late competence protein required for DNA uptake (Superfamily II DNA/RNA helicase)</fullName>
    </submittedName>
</protein>
<reference evidence="1 2" key="1">
    <citation type="submission" date="2021-03" db="EMBL/GenBank/DDBJ databases">
        <title>Genomic Encyclopedia of Type Strains, Phase IV (KMG-IV): sequencing the most valuable type-strain genomes for metagenomic binning, comparative biology and taxonomic classification.</title>
        <authorList>
            <person name="Goeker M."/>
        </authorList>
    </citation>
    <scope>NUCLEOTIDE SEQUENCE [LARGE SCALE GENOMIC DNA]</scope>
    <source>
        <strain evidence="1 2">DSM 28783</strain>
    </source>
</reference>
<keyword evidence="1" id="KW-0067">ATP-binding</keyword>
<proteinExistence type="predicted"/>
<dbReference type="RefSeq" id="WP_209701537.1">
    <property type="nucleotide sequence ID" value="NZ_JAGGLM010000004.1"/>
</dbReference>
<comment type="caution">
    <text evidence="1">The sequence shown here is derived from an EMBL/GenBank/DDBJ whole genome shotgun (WGS) entry which is preliminary data.</text>
</comment>
<keyword evidence="2" id="KW-1185">Reference proteome</keyword>
<dbReference type="Proteomes" id="UP001519307">
    <property type="component" value="Unassembled WGS sequence"/>
</dbReference>
<organism evidence="1 2">
    <name type="scientific">Clostridium algifaecis</name>
    <dbReference type="NCBI Taxonomy" id="1472040"/>
    <lineage>
        <taxon>Bacteria</taxon>
        <taxon>Bacillati</taxon>
        <taxon>Bacillota</taxon>
        <taxon>Clostridia</taxon>
        <taxon>Eubacteriales</taxon>
        <taxon>Clostridiaceae</taxon>
        <taxon>Clostridium</taxon>
    </lineage>
</organism>
<dbReference type="EMBL" id="JAGGLM010000004">
    <property type="protein sequence ID" value="MBP2032404.1"/>
    <property type="molecule type" value="Genomic_DNA"/>
</dbReference>